<keyword evidence="2" id="KW-0812">Transmembrane</keyword>
<dbReference type="AlphaFoldDB" id="A0A0C2MNH9"/>
<comment type="caution">
    <text evidence="3">The sequence shown here is derived from an EMBL/GenBank/DDBJ whole genome shotgun (WGS) entry which is preliminary data.</text>
</comment>
<evidence type="ECO:0000256" key="1">
    <source>
        <dbReference type="SAM" id="MobiDB-lite"/>
    </source>
</evidence>
<sequence>MHSYKTTDITKLIIERNELNIIFENRRTGSWLLIGCFCEESETQLEILGCSVLFRRSEVGNFTNSFSGYRIKLNKDTKYVFTNHFIRLKIRGNNENMVMFNVYKLIITFAGYTKMYAWDMKEYIPRVSNLHSNDVIQGFEQYEGEYIDESDPSLLITDDEASVDTDSQENFESIDDNEKVGLDQTDTTGETNEEIRPMGRMLDVDDNEEYEHEEETEDDETDTSQETKKEIRPMGRMDMADYDDAHEDDEEMEYDDDTIQETNKHIRPMGRMLDVDDDEEYEPDEDDGNGEKEQFHEDDRNFERTGNDGIGEHFEKNAHNDMEALDKSDASDAYEQSSAWKIKNRRARSIQPREYYQNRSNWIWEFFTQNPSAFLFLLLNVVIISLLIYAIVDNYRQTKAAKKPLWKR</sequence>
<keyword evidence="2" id="KW-1133">Transmembrane helix</keyword>
<feature type="compositionally biased region" description="Acidic residues" evidence="1">
    <location>
        <begin position="204"/>
        <end position="223"/>
    </location>
</feature>
<organism evidence="3 4">
    <name type="scientific">Thelohanellus kitauei</name>
    <name type="common">Myxosporean</name>
    <dbReference type="NCBI Taxonomy" id="669202"/>
    <lineage>
        <taxon>Eukaryota</taxon>
        <taxon>Metazoa</taxon>
        <taxon>Cnidaria</taxon>
        <taxon>Myxozoa</taxon>
        <taxon>Myxosporea</taxon>
        <taxon>Bivalvulida</taxon>
        <taxon>Platysporina</taxon>
        <taxon>Myxobolidae</taxon>
        <taxon>Thelohanellus</taxon>
    </lineage>
</organism>
<protein>
    <submittedName>
        <fullName evidence="3">Uncharacterized protein</fullName>
    </submittedName>
</protein>
<feature type="compositionally biased region" description="Acidic residues" evidence="1">
    <location>
        <begin position="275"/>
        <end position="288"/>
    </location>
</feature>
<feature type="compositionally biased region" description="Basic and acidic residues" evidence="1">
    <location>
        <begin position="225"/>
        <end position="239"/>
    </location>
</feature>
<keyword evidence="2" id="KW-0472">Membrane</keyword>
<feature type="region of interest" description="Disordered" evidence="1">
    <location>
        <begin position="161"/>
        <end position="239"/>
    </location>
</feature>
<evidence type="ECO:0000256" key="2">
    <source>
        <dbReference type="SAM" id="Phobius"/>
    </source>
</evidence>
<dbReference type="Proteomes" id="UP000031668">
    <property type="component" value="Unassembled WGS sequence"/>
</dbReference>
<name>A0A0C2MNH9_THEKT</name>
<feature type="compositionally biased region" description="Acidic residues" evidence="1">
    <location>
        <begin position="161"/>
        <end position="175"/>
    </location>
</feature>
<evidence type="ECO:0000313" key="4">
    <source>
        <dbReference type="Proteomes" id="UP000031668"/>
    </source>
</evidence>
<feature type="region of interest" description="Disordered" evidence="1">
    <location>
        <begin position="260"/>
        <end position="314"/>
    </location>
</feature>
<accession>A0A0C2MNH9</accession>
<proteinExistence type="predicted"/>
<feature type="transmembrane region" description="Helical" evidence="2">
    <location>
        <begin position="373"/>
        <end position="392"/>
    </location>
</feature>
<dbReference type="EMBL" id="JWZT01003668">
    <property type="protein sequence ID" value="KII65930.1"/>
    <property type="molecule type" value="Genomic_DNA"/>
</dbReference>
<gene>
    <name evidence="3" type="ORF">RF11_11604</name>
</gene>
<reference evidence="3 4" key="1">
    <citation type="journal article" date="2014" name="Genome Biol. Evol.">
        <title>The genome of the myxosporean Thelohanellus kitauei shows adaptations to nutrient acquisition within its fish host.</title>
        <authorList>
            <person name="Yang Y."/>
            <person name="Xiong J."/>
            <person name="Zhou Z."/>
            <person name="Huo F."/>
            <person name="Miao W."/>
            <person name="Ran C."/>
            <person name="Liu Y."/>
            <person name="Zhang J."/>
            <person name="Feng J."/>
            <person name="Wang M."/>
            <person name="Wang M."/>
            <person name="Wang L."/>
            <person name="Yao B."/>
        </authorList>
    </citation>
    <scope>NUCLEOTIDE SEQUENCE [LARGE SCALE GENOMIC DNA]</scope>
    <source>
        <strain evidence="3">Wuqing</strain>
    </source>
</reference>
<keyword evidence="4" id="KW-1185">Reference proteome</keyword>
<evidence type="ECO:0000313" key="3">
    <source>
        <dbReference type="EMBL" id="KII65930.1"/>
    </source>
</evidence>
<feature type="compositionally biased region" description="Basic and acidic residues" evidence="1">
    <location>
        <begin position="289"/>
        <end position="314"/>
    </location>
</feature>